<dbReference type="Gene3D" id="2.130.10.10">
    <property type="entry name" value="YVTN repeat-like/Quinoprotein amine dehydrogenase"/>
    <property type="match status" value="2"/>
</dbReference>
<evidence type="ECO:0000256" key="1">
    <source>
        <dbReference type="SAM" id="Phobius"/>
    </source>
</evidence>
<keyword evidence="1" id="KW-0812">Transmembrane</keyword>
<keyword evidence="1" id="KW-1133">Transmembrane helix</keyword>
<organism evidence="2 3">
    <name type="scientific">Ensete ventricosum</name>
    <name type="common">Abyssinian banana</name>
    <name type="synonym">Musa ensete</name>
    <dbReference type="NCBI Taxonomy" id="4639"/>
    <lineage>
        <taxon>Eukaryota</taxon>
        <taxon>Viridiplantae</taxon>
        <taxon>Streptophyta</taxon>
        <taxon>Embryophyta</taxon>
        <taxon>Tracheophyta</taxon>
        <taxon>Spermatophyta</taxon>
        <taxon>Magnoliopsida</taxon>
        <taxon>Liliopsida</taxon>
        <taxon>Zingiberales</taxon>
        <taxon>Musaceae</taxon>
        <taxon>Ensete</taxon>
    </lineage>
</organism>
<dbReference type="Proteomes" id="UP000287651">
    <property type="component" value="Unassembled WGS sequence"/>
</dbReference>
<dbReference type="EMBL" id="AMZH03004231">
    <property type="protein sequence ID" value="RRT69783.1"/>
    <property type="molecule type" value="Genomic_DNA"/>
</dbReference>
<accession>A0A427A0Q2</accession>
<dbReference type="PANTHER" id="PTHR22840:SF12">
    <property type="entry name" value="WD REPEAT-CONTAINING PROTEIN 36"/>
    <property type="match status" value="1"/>
</dbReference>
<gene>
    <name evidence="2" type="ORF">B296_00034920</name>
</gene>
<reference evidence="2 3" key="1">
    <citation type="journal article" date="2014" name="Agronomy (Basel)">
        <title>A Draft Genome Sequence for Ensete ventricosum, the Drought-Tolerant Tree Against Hunger.</title>
        <authorList>
            <person name="Harrison J."/>
            <person name="Moore K.A."/>
            <person name="Paszkiewicz K."/>
            <person name="Jones T."/>
            <person name="Grant M."/>
            <person name="Ambacheew D."/>
            <person name="Muzemil S."/>
            <person name="Studholme D.J."/>
        </authorList>
    </citation>
    <scope>NUCLEOTIDE SEQUENCE [LARGE SCALE GENOMIC DNA]</scope>
</reference>
<protein>
    <submittedName>
        <fullName evidence="2">Uncharacterized protein</fullName>
    </submittedName>
</protein>
<comment type="caution">
    <text evidence="2">The sequence shown here is derived from an EMBL/GenBank/DDBJ whole genome shotgun (WGS) entry which is preliminary data.</text>
</comment>
<keyword evidence="1" id="KW-0472">Membrane</keyword>
<dbReference type="GO" id="GO:0006364">
    <property type="term" value="P:rRNA processing"/>
    <property type="evidence" value="ECO:0007669"/>
    <property type="project" value="TreeGrafter"/>
</dbReference>
<feature type="transmembrane region" description="Helical" evidence="1">
    <location>
        <begin position="43"/>
        <end position="76"/>
    </location>
</feature>
<dbReference type="PANTHER" id="PTHR22840">
    <property type="entry name" value="WD REPEAT-CONTAINING PROTEIN 36"/>
    <property type="match status" value="1"/>
</dbReference>
<dbReference type="GO" id="GO:0034388">
    <property type="term" value="C:Pwp2p-containing subcomplex of 90S preribosome"/>
    <property type="evidence" value="ECO:0007669"/>
    <property type="project" value="TreeGrafter"/>
</dbReference>
<proteinExistence type="predicted"/>
<dbReference type="InterPro" id="IPR015943">
    <property type="entry name" value="WD40/YVTN_repeat-like_dom_sf"/>
</dbReference>
<name>A0A427A0Q2_ENSVE</name>
<evidence type="ECO:0000313" key="2">
    <source>
        <dbReference type="EMBL" id="RRT69783.1"/>
    </source>
</evidence>
<evidence type="ECO:0000313" key="3">
    <source>
        <dbReference type="Proteomes" id="UP000287651"/>
    </source>
</evidence>
<dbReference type="GO" id="GO:0032040">
    <property type="term" value="C:small-subunit processome"/>
    <property type="evidence" value="ECO:0007669"/>
    <property type="project" value="TreeGrafter"/>
</dbReference>
<dbReference type="AlphaFoldDB" id="A0A427A0Q2"/>
<sequence>MGIFEPYRAIGYITSNVPFAVQRLGTETFVTVSVGKAWQIYNVGFFFTCSFISLFYSLCLFLLCYVMANIFSFLLLNIVPKKIMVGPQLPKKIRALASYKDYTFAAYGTNIGVFKRAHQVCIQKRINLWHE</sequence>